<dbReference type="RefSeq" id="WP_285567488.1">
    <property type="nucleotide sequence ID" value="NZ_BSTK01000002.1"/>
</dbReference>
<keyword evidence="3" id="KW-1185">Reference proteome</keyword>
<dbReference type="SUPFAM" id="SSF51905">
    <property type="entry name" value="FAD/NAD(P)-binding domain"/>
    <property type="match status" value="1"/>
</dbReference>
<evidence type="ECO:0000313" key="2">
    <source>
        <dbReference type="EMBL" id="GLY83264.1"/>
    </source>
</evidence>
<dbReference type="Gene3D" id="3.50.50.60">
    <property type="entry name" value="FAD/NAD(P)-binding domain"/>
    <property type="match status" value="1"/>
</dbReference>
<organism evidence="2 3">
    <name type="scientific">Actinoallomurus iriomotensis</name>
    <dbReference type="NCBI Taxonomy" id="478107"/>
    <lineage>
        <taxon>Bacteria</taxon>
        <taxon>Bacillati</taxon>
        <taxon>Actinomycetota</taxon>
        <taxon>Actinomycetes</taxon>
        <taxon>Streptosporangiales</taxon>
        <taxon>Thermomonosporaceae</taxon>
        <taxon>Actinoallomurus</taxon>
    </lineage>
</organism>
<dbReference type="AlphaFoldDB" id="A0A9W6RXE2"/>
<proteinExistence type="predicted"/>
<dbReference type="EMBL" id="BSTK01000002">
    <property type="protein sequence ID" value="GLY83264.1"/>
    <property type="molecule type" value="Genomic_DNA"/>
</dbReference>
<dbReference type="PANTHER" id="PTHR13847">
    <property type="entry name" value="SARCOSINE DEHYDROGENASE-RELATED"/>
    <property type="match status" value="1"/>
</dbReference>
<dbReference type="PANTHER" id="PTHR13847:SF274">
    <property type="entry name" value="RIESKE 2FE-2S IRON-SULFUR PROTEIN YHFW-RELATED"/>
    <property type="match status" value="1"/>
</dbReference>
<dbReference type="Pfam" id="PF01266">
    <property type="entry name" value="DAO"/>
    <property type="match status" value="1"/>
</dbReference>
<accession>A0A9W6RXE2</accession>
<gene>
    <name evidence="2" type="ORF">Airi02_011940</name>
</gene>
<comment type="caution">
    <text evidence="2">The sequence shown here is derived from an EMBL/GenBank/DDBJ whole genome shotgun (WGS) entry which is preliminary data.</text>
</comment>
<reference evidence="2" key="1">
    <citation type="submission" date="2023-03" db="EMBL/GenBank/DDBJ databases">
        <title>Actinoallomurus iriomotensis NBRC 103684.</title>
        <authorList>
            <person name="Ichikawa N."/>
            <person name="Sato H."/>
            <person name="Tonouchi N."/>
        </authorList>
    </citation>
    <scope>NUCLEOTIDE SEQUENCE</scope>
    <source>
        <strain evidence="2">NBRC 103684</strain>
    </source>
</reference>
<protein>
    <recommendedName>
        <fullName evidence="1">FAD dependent oxidoreductase domain-containing protein</fullName>
    </recommendedName>
</protein>
<evidence type="ECO:0000313" key="3">
    <source>
        <dbReference type="Proteomes" id="UP001165074"/>
    </source>
</evidence>
<dbReference type="InterPro" id="IPR036188">
    <property type="entry name" value="FAD/NAD-bd_sf"/>
</dbReference>
<evidence type="ECO:0000259" key="1">
    <source>
        <dbReference type="Pfam" id="PF01266"/>
    </source>
</evidence>
<feature type="domain" description="FAD dependent oxidoreductase" evidence="1">
    <location>
        <begin position="30"/>
        <end position="142"/>
    </location>
</feature>
<dbReference type="GO" id="GO:0005737">
    <property type="term" value="C:cytoplasm"/>
    <property type="evidence" value="ECO:0007669"/>
    <property type="project" value="TreeGrafter"/>
</dbReference>
<dbReference type="Gene3D" id="3.30.9.10">
    <property type="entry name" value="D-Amino Acid Oxidase, subunit A, domain 2"/>
    <property type="match status" value="1"/>
</dbReference>
<dbReference type="InterPro" id="IPR006076">
    <property type="entry name" value="FAD-dep_OxRdtase"/>
</dbReference>
<sequence>MTLPGTATSYWIESSAGTSYPALTEDVDVDVAVVGGGIAGICTAFELTRAGRSVRVFEAGRVAVAVTGHTTGRLSAAHPWIYRPLRERLGAEAARLYARSQQEAVDHVEATASALGIDCEIERRPSHIFTEDEDEADGLRAEATP</sequence>
<name>A0A9W6RXE2_9ACTN</name>
<dbReference type="Proteomes" id="UP001165074">
    <property type="component" value="Unassembled WGS sequence"/>
</dbReference>